<organism evidence="3 4">
    <name type="scientific">Flavobacterium aciduliphilum</name>
    <dbReference type="NCBI Taxonomy" id="1101402"/>
    <lineage>
        <taxon>Bacteria</taxon>
        <taxon>Pseudomonadati</taxon>
        <taxon>Bacteroidota</taxon>
        <taxon>Flavobacteriia</taxon>
        <taxon>Flavobacteriales</taxon>
        <taxon>Flavobacteriaceae</taxon>
        <taxon>Flavobacterium</taxon>
    </lineage>
</organism>
<feature type="domain" description="Glycosyl transferase family 1" evidence="2">
    <location>
        <begin position="186"/>
        <end position="344"/>
    </location>
</feature>
<keyword evidence="4" id="KW-1185">Reference proteome</keyword>
<dbReference type="EMBL" id="QLSZ01000001">
    <property type="protein sequence ID" value="RAR75329.1"/>
    <property type="molecule type" value="Genomic_DNA"/>
</dbReference>
<keyword evidence="1" id="KW-0472">Membrane</keyword>
<dbReference type="OrthoDB" id="798298at2"/>
<evidence type="ECO:0000313" key="4">
    <source>
        <dbReference type="Proteomes" id="UP000248840"/>
    </source>
</evidence>
<reference evidence="3 4" key="1">
    <citation type="submission" date="2018-06" db="EMBL/GenBank/DDBJ databases">
        <title>Genomic Encyclopedia of Archaeal and Bacterial Type Strains, Phase II (KMG-II): from individual species to whole genera.</title>
        <authorList>
            <person name="Goeker M."/>
        </authorList>
    </citation>
    <scope>NUCLEOTIDE SEQUENCE [LARGE SCALE GENOMIC DNA]</scope>
    <source>
        <strain evidence="3 4">DSM 25663</strain>
    </source>
</reference>
<dbReference type="Gene3D" id="3.40.50.2000">
    <property type="entry name" value="Glycogen Phosphorylase B"/>
    <property type="match status" value="2"/>
</dbReference>
<dbReference type="Pfam" id="PF00534">
    <property type="entry name" value="Glycos_transf_1"/>
    <property type="match status" value="1"/>
</dbReference>
<dbReference type="CDD" id="cd03811">
    <property type="entry name" value="GT4_GT28_WabH-like"/>
    <property type="match status" value="1"/>
</dbReference>
<dbReference type="InterPro" id="IPR001296">
    <property type="entry name" value="Glyco_trans_1"/>
</dbReference>
<evidence type="ECO:0000313" key="3">
    <source>
        <dbReference type="EMBL" id="RAR75329.1"/>
    </source>
</evidence>
<proteinExistence type="predicted"/>
<dbReference type="PANTHER" id="PTHR12526">
    <property type="entry name" value="GLYCOSYLTRANSFERASE"/>
    <property type="match status" value="1"/>
</dbReference>
<keyword evidence="3" id="KW-0808">Transferase</keyword>
<dbReference type="RefSeq" id="WP_112111714.1">
    <property type="nucleotide sequence ID" value="NZ_QLSZ01000001.1"/>
</dbReference>
<evidence type="ECO:0000256" key="1">
    <source>
        <dbReference type="SAM" id="Phobius"/>
    </source>
</evidence>
<dbReference type="SUPFAM" id="SSF53756">
    <property type="entry name" value="UDP-Glycosyltransferase/glycogen phosphorylase"/>
    <property type="match status" value="1"/>
</dbReference>
<accession>A0A328YNA6</accession>
<keyword evidence="1" id="KW-0812">Transmembrane</keyword>
<sequence>MKSPTSKYKICIVSDHLSGGGAERCSALLSLFFEQKNCEVHHVIVQDKIEYAYAGNVLNLGKLKKDPISIWDRVHRFFVLFTFLRKNTFDFIIDTRVKNRQWQEFFIFKFIYNATTLIIVHSYMTELYFPNSKILARTIFSKCASIISVSNEIKNKIQAQYGYKSVCTIYNPIDLEAIAIESLKEIESPSNYILAVGNMHVAVKQIDHLLECYKNSMFPQQNIKLLLIGEGILRQHYEKMSSDLHLEDQVLFMGHVENPFPYYKNAIFTILTSKNEGFPTVLLESLACGTPVISYDCFSGPNEIIKDKHNGLLVENQNKIKLTEAMNTMITNKELYLHCKTNAKISVESFALEHIGSKWLDLFKTIKHEHKNY</sequence>
<feature type="transmembrane region" description="Helical" evidence="1">
    <location>
        <begin position="106"/>
        <end position="124"/>
    </location>
</feature>
<protein>
    <submittedName>
        <fullName evidence="3">N-acetylgalactosamine-N, N'-diacetylbacillosaminyl-diphospho-undecaprenol 4-alpha-N-acetylgalactosaminyltransferase</fullName>
    </submittedName>
</protein>
<dbReference type="Proteomes" id="UP000248840">
    <property type="component" value="Unassembled WGS sequence"/>
</dbReference>
<keyword evidence="1" id="KW-1133">Transmembrane helix</keyword>
<dbReference type="AlphaFoldDB" id="A0A328YNA6"/>
<evidence type="ECO:0000259" key="2">
    <source>
        <dbReference type="Pfam" id="PF00534"/>
    </source>
</evidence>
<gene>
    <name evidence="3" type="ORF">CLV55_10124</name>
</gene>
<comment type="caution">
    <text evidence="3">The sequence shown here is derived from an EMBL/GenBank/DDBJ whole genome shotgun (WGS) entry which is preliminary data.</text>
</comment>
<name>A0A328YNA6_9FLAO</name>
<dbReference type="GO" id="GO:0016757">
    <property type="term" value="F:glycosyltransferase activity"/>
    <property type="evidence" value="ECO:0007669"/>
    <property type="project" value="InterPro"/>
</dbReference>